<evidence type="ECO:0000313" key="2">
    <source>
        <dbReference type="EMBL" id="CAA9394390.1"/>
    </source>
</evidence>
<feature type="domain" description="Aminoglycoside phosphotransferase" evidence="1">
    <location>
        <begin position="53"/>
        <end position="245"/>
    </location>
</feature>
<dbReference type="InterPro" id="IPR002575">
    <property type="entry name" value="Aminoglycoside_PTrfase"/>
</dbReference>
<sequence>MNFIDQVLHDHYEEFGLVAYGLKRRWATVLLTPRFVTSRHIVALVFPRGSRSPALVVKVPRQPGDNEGVERESDMLRQLALLTGGRDIGVPKAVGTVSIESHTVLVETALTGVALDPGRVAADLDGAIEVGNRFLDQLPVTRAGEDNQGWYDRTITAPLEALATLVPSQELNELIETTHQLLAPLRSWSAPAVFEHADFSHPNLLVRSSGSLEVVDWERASADGLPGHDLVFFLQYLSESASHSYSRERQVTAFDDGFGPKGWASPILRRHLEQREVEGGWLPLLVCATWARSAATLAYRLAPMAHSQLESGTAELLKAVTGDRDYWLWRHTVATAARS</sequence>
<proteinExistence type="predicted"/>
<dbReference type="SUPFAM" id="SSF56112">
    <property type="entry name" value="Protein kinase-like (PK-like)"/>
    <property type="match status" value="1"/>
</dbReference>
<dbReference type="EMBL" id="CADCUO010000105">
    <property type="protein sequence ID" value="CAA9394390.1"/>
    <property type="molecule type" value="Genomic_DNA"/>
</dbReference>
<dbReference type="InterPro" id="IPR011009">
    <property type="entry name" value="Kinase-like_dom_sf"/>
</dbReference>
<dbReference type="Gene3D" id="1.10.510.10">
    <property type="entry name" value="Transferase(Phosphotransferase) domain 1"/>
    <property type="match status" value="1"/>
</dbReference>
<protein>
    <recommendedName>
        <fullName evidence="1">Aminoglycoside phosphotransferase domain-containing protein</fullName>
    </recommendedName>
</protein>
<organism evidence="2">
    <name type="scientific">uncultured Propionibacteriaceae bacterium</name>
    <dbReference type="NCBI Taxonomy" id="257457"/>
    <lineage>
        <taxon>Bacteria</taxon>
        <taxon>Bacillati</taxon>
        <taxon>Actinomycetota</taxon>
        <taxon>Actinomycetes</taxon>
        <taxon>Propionibacteriales</taxon>
        <taxon>Propionibacteriaceae</taxon>
        <taxon>environmental samples</taxon>
    </lineage>
</organism>
<dbReference type="AlphaFoldDB" id="A0A6J4NQR4"/>
<accession>A0A6J4NQR4</accession>
<dbReference type="Pfam" id="PF01636">
    <property type="entry name" value="APH"/>
    <property type="match status" value="1"/>
</dbReference>
<name>A0A6J4NQR4_9ACTN</name>
<evidence type="ECO:0000259" key="1">
    <source>
        <dbReference type="Pfam" id="PF01636"/>
    </source>
</evidence>
<reference evidence="2" key="1">
    <citation type="submission" date="2020-02" db="EMBL/GenBank/DDBJ databases">
        <authorList>
            <person name="Meier V. D."/>
        </authorList>
    </citation>
    <scope>NUCLEOTIDE SEQUENCE</scope>
    <source>
        <strain evidence="2">AVDCRST_MAG75</strain>
    </source>
</reference>
<gene>
    <name evidence="2" type="ORF">AVDCRST_MAG75-1749</name>
</gene>